<reference evidence="3" key="1">
    <citation type="journal article" date="2020" name="Stud. Mycol.">
        <title>101 Dothideomycetes genomes: a test case for predicting lifestyles and emergence of pathogens.</title>
        <authorList>
            <person name="Haridas S."/>
            <person name="Albert R."/>
            <person name="Binder M."/>
            <person name="Bloem J."/>
            <person name="Labutti K."/>
            <person name="Salamov A."/>
            <person name="Andreopoulos B."/>
            <person name="Baker S."/>
            <person name="Barry K."/>
            <person name="Bills G."/>
            <person name="Bluhm B."/>
            <person name="Cannon C."/>
            <person name="Castanera R."/>
            <person name="Culley D."/>
            <person name="Daum C."/>
            <person name="Ezra D."/>
            <person name="Gonzalez J."/>
            <person name="Henrissat B."/>
            <person name="Kuo A."/>
            <person name="Liang C."/>
            <person name="Lipzen A."/>
            <person name="Lutzoni F."/>
            <person name="Magnuson J."/>
            <person name="Mondo S."/>
            <person name="Nolan M."/>
            <person name="Ohm R."/>
            <person name="Pangilinan J."/>
            <person name="Park H.-J."/>
            <person name="Ramirez L."/>
            <person name="Alfaro M."/>
            <person name="Sun H."/>
            <person name="Tritt A."/>
            <person name="Yoshinaga Y."/>
            <person name="Zwiers L.-H."/>
            <person name="Turgeon B."/>
            <person name="Goodwin S."/>
            <person name="Spatafora J."/>
            <person name="Crous P."/>
            <person name="Grigoriev I."/>
        </authorList>
    </citation>
    <scope>NUCLEOTIDE SEQUENCE</scope>
    <source>
        <strain evidence="3">CBS 122681</strain>
    </source>
</reference>
<feature type="region of interest" description="Disordered" evidence="1">
    <location>
        <begin position="306"/>
        <end position="351"/>
    </location>
</feature>
<name>A0A6A6TIY3_9PLEO</name>
<dbReference type="Pfam" id="PF20150">
    <property type="entry name" value="2EXR"/>
    <property type="match status" value="1"/>
</dbReference>
<dbReference type="OrthoDB" id="5397846at2759"/>
<feature type="domain" description="2EXR" evidence="2">
    <location>
        <begin position="67"/>
        <end position="167"/>
    </location>
</feature>
<dbReference type="Proteomes" id="UP000799324">
    <property type="component" value="Unassembled WGS sequence"/>
</dbReference>
<organism evidence="3 4">
    <name type="scientific">Lophiostoma macrostomum CBS 122681</name>
    <dbReference type="NCBI Taxonomy" id="1314788"/>
    <lineage>
        <taxon>Eukaryota</taxon>
        <taxon>Fungi</taxon>
        <taxon>Dikarya</taxon>
        <taxon>Ascomycota</taxon>
        <taxon>Pezizomycotina</taxon>
        <taxon>Dothideomycetes</taxon>
        <taxon>Pleosporomycetidae</taxon>
        <taxon>Pleosporales</taxon>
        <taxon>Lophiostomataceae</taxon>
        <taxon>Lophiostoma</taxon>
    </lineage>
</organism>
<evidence type="ECO:0000313" key="4">
    <source>
        <dbReference type="Proteomes" id="UP000799324"/>
    </source>
</evidence>
<dbReference type="PANTHER" id="PTHR42085:SF8">
    <property type="entry name" value="F-BOX DOMAIN-CONTAINING PROTEIN"/>
    <property type="match status" value="1"/>
</dbReference>
<sequence length="351" mass="40080">MPQLSTSTPSSGRYSKRKRAQVNYYESDSGPEEVSTKLDSQDEVEYPQAKKPKTKAPRPLPKRKVFRFLELPAEIRNMIYGLCFTDPQGVFLISNTVRYRRTVARAPRSYVQNVLDDVSNEFATPAPKPKAASKIAEEPRTLIPSLLAVNKQINKEGRDILYNNHFHVHDPLTLHSFLVDVTHRAAPLLKTITLRHWGGWRGMQKAYNHACFTALVYATNLEKFKINGPMNCKPEPVWVARQIYRDGFSWLEALGSARGRFDAALDVLEVSDRPSWNRWYLRNKAFDPVKDTEDLKQELRRLLDMRTKSVKAKPRKKSEPASTAVSSGDDLEDTPGYHDVVIIDDSDSDDY</sequence>
<proteinExistence type="predicted"/>
<feature type="compositionally biased region" description="Polar residues" evidence="1">
    <location>
        <begin position="1"/>
        <end position="13"/>
    </location>
</feature>
<dbReference type="InterPro" id="IPR038883">
    <property type="entry name" value="AN11006-like"/>
</dbReference>
<evidence type="ECO:0000256" key="1">
    <source>
        <dbReference type="SAM" id="MobiDB-lite"/>
    </source>
</evidence>
<dbReference type="PANTHER" id="PTHR42085">
    <property type="entry name" value="F-BOX DOMAIN-CONTAINING PROTEIN"/>
    <property type="match status" value="1"/>
</dbReference>
<protein>
    <recommendedName>
        <fullName evidence="2">2EXR domain-containing protein</fullName>
    </recommendedName>
</protein>
<evidence type="ECO:0000259" key="2">
    <source>
        <dbReference type="Pfam" id="PF20150"/>
    </source>
</evidence>
<gene>
    <name evidence="3" type="ORF">K491DRAFT_775399</name>
</gene>
<accession>A0A6A6TIY3</accession>
<dbReference type="AlphaFoldDB" id="A0A6A6TIY3"/>
<feature type="region of interest" description="Disordered" evidence="1">
    <location>
        <begin position="1"/>
        <end position="58"/>
    </location>
</feature>
<dbReference type="InterPro" id="IPR045518">
    <property type="entry name" value="2EXR"/>
</dbReference>
<dbReference type="EMBL" id="MU004305">
    <property type="protein sequence ID" value="KAF2659692.1"/>
    <property type="molecule type" value="Genomic_DNA"/>
</dbReference>
<evidence type="ECO:0000313" key="3">
    <source>
        <dbReference type="EMBL" id="KAF2659692.1"/>
    </source>
</evidence>
<feature type="compositionally biased region" description="Acidic residues" evidence="1">
    <location>
        <begin position="342"/>
        <end position="351"/>
    </location>
</feature>
<keyword evidence="4" id="KW-1185">Reference proteome</keyword>